<proteinExistence type="predicted"/>
<keyword evidence="1" id="KW-1133">Transmembrane helix</keyword>
<accession>A0A1G5HDE8</accession>
<evidence type="ECO:0008006" key="4">
    <source>
        <dbReference type="Google" id="ProtNLM"/>
    </source>
</evidence>
<keyword evidence="1" id="KW-0472">Membrane</keyword>
<sequence>MIPFDMKTSIFTYILVNHIYSIVLGITWYRNRTRRWGIGFFFADFVFKSAGMTLACLRGALPPVISIVAANVLMFSGTLFMLFGMARFLKVRLRQRPYGLYTLLFTVLYAICALVYPDIRARIVIFSGMLAPVVAHTAWLVYTSPHKDLRSHASPAGIAFALFAVVFGVRVACALTGDPIASYFHAPITDSFLTILCQVLSVYLAYALLLMISNRIADLPDRGTVPLTPQGPGAGAPGPCVCYRLYRKIFPRKGLFR</sequence>
<feature type="transmembrane region" description="Helical" evidence="1">
    <location>
        <begin position="41"/>
        <end position="61"/>
    </location>
</feature>
<feature type="transmembrane region" description="Helical" evidence="1">
    <location>
        <begin position="12"/>
        <end position="29"/>
    </location>
</feature>
<keyword evidence="3" id="KW-1185">Reference proteome</keyword>
<protein>
    <recommendedName>
        <fullName evidence="4">YhhN-like protein</fullName>
    </recommendedName>
</protein>
<dbReference type="AlphaFoldDB" id="A0A1G5HDE8"/>
<feature type="transmembrane region" description="Helical" evidence="1">
    <location>
        <begin position="123"/>
        <end position="142"/>
    </location>
</feature>
<evidence type="ECO:0000256" key="1">
    <source>
        <dbReference type="SAM" id="Phobius"/>
    </source>
</evidence>
<feature type="transmembrane region" description="Helical" evidence="1">
    <location>
        <begin position="154"/>
        <end position="172"/>
    </location>
</feature>
<evidence type="ECO:0000313" key="2">
    <source>
        <dbReference type="EMBL" id="SCY61360.1"/>
    </source>
</evidence>
<name>A0A1G5HDE8_9BACT</name>
<feature type="transmembrane region" description="Helical" evidence="1">
    <location>
        <begin position="67"/>
        <end position="86"/>
    </location>
</feature>
<dbReference type="EMBL" id="FMUX01000013">
    <property type="protein sequence ID" value="SCY61360.1"/>
    <property type="molecule type" value="Genomic_DNA"/>
</dbReference>
<reference evidence="2 3" key="1">
    <citation type="submission" date="2016-10" db="EMBL/GenBank/DDBJ databases">
        <authorList>
            <person name="de Groot N.N."/>
        </authorList>
    </citation>
    <scope>NUCLEOTIDE SEQUENCE [LARGE SCALE GENOMIC DNA]</scope>
    <source>
        <strain evidence="2 3">AA1</strain>
    </source>
</reference>
<dbReference type="RefSeq" id="WP_092212278.1">
    <property type="nucleotide sequence ID" value="NZ_FMUX01000013.1"/>
</dbReference>
<feature type="transmembrane region" description="Helical" evidence="1">
    <location>
        <begin position="98"/>
        <end position="117"/>
    </location>
</feature>
<organism evidence="2 3">
    <name type="scientific">Desulfoluna spongiiphila</name>
    <dbReference type="NCBI Taxonomy" id="419481"/>
    <lineage>
        <taxon>Bacteria</taxon>
        <taxon>Pseudomonadati</taxon>
        <taxon>Thermodesulfobacteriota</taxon>
        <taxon>Desulfobacteria</taxon>
        <taxon>Desulfobacterales</taxon>
        <taxon>Desulfolunaceae</taxon>
        <taxon>Desulfoluna</taxon>
    </lineage>
</organism>
<keyword evidence="1" id="KW-0812">Transmembrane</keyword>
<gene>
    <name evidence="2" type="ORF">SAMN05216233_11387</name>
</gene>
<feature type="transmembrane region" description="Helical" evidence="1">
    <location>
        <begin position="192"/>
        <end position="212"/>
    </location>
</feature>
<evidence type="ECO:0000313" key="3">
    <source>
        <dbReference type="Proteomes" id="UP000198870"/>
    </source>
</evidence>
<dbReference type="Proteomes" id="UP000198870">
    <property type="component" value="Unassembled WGS sequence"/>
</dbReference>
<dbReference type="STRING" id="419481.SAMN05216233_11387"/>
<dbReference type="OrthoDB" id="9803824at2"/>